<evidence type="ECO:0000313" key="3">
    <source>
        <dbReference type="Proteomes" id="UP000014480"/>
    </source>
</evidence>
<organism evidence="2 3">
    <name type="scientific">Colletotrichum orbiculare (strain 104-T / ATCC 96160 / CBS 514.97 / LARS 414 / MAFF 240422)</name>
    <name type="common">Cucumber anthracnose fungus</name>
    <name type="synonym">Colletotrichum lagenarium</name>
    <dbReference type="NCBI Taxonomy" id="1213857"/>
    <lineage>
        <taxon>Eukaryota</taxon>
        <taxon>Fungi</taxon>
        <taxon>Dikarya</taxon>
        <taxon>Ascomycota</taxon>
        <taxon>Pezizomycotina</taxon>
        <taxon>Sordariomycetes</taxon>
        <taxon>Hypocreomycetidae</taxon>
        <taxon>Glomerellales</taxon>
        <taxon>Glomerellaceae</taxon>
        <taxon>Colletotrichum</taxon>
        <taxon>Colletotrichum orbiculare species complex</taxon>
    </lineage>
</organism>
<keyword evidence="3" id="KW-1185">Reference proteome</keyword>
<reference evidence="3" key="2">
    <citation type="journal article" date="2019" name="Mol. Plant Microbe Interact.">
        <title>Genome sequence resources for four phytopathogenic fungi from the Colletotrichum orbiculare species complex.</title>
        <authorList>
            <person name="Gan P."/>
            <person name="Tsushima A."/>
            <person name="Narusaka M."/>
            <person name="Narusaka Y."/>
            <person name="Takano Y."/>
            <person name="Kubo Y."/>
            <person name="Shirasu K."/>
        </authorList>
    </citation>
    <scope>GENOME REANNOTATION</scope>
    <source>
        <strain evidence="3">104-T / ATCC 96160 / CBS 514.97 / LARS 414 / MAFF 240422</strain>
    </source>
</reference>
<dbReference type="Proteomes" id="UP000014480">
    <property type="component" value="Unassembled WGS sequence"/>
</dbReference>
<feature type="region of interest" description="Disordered" evidence="1">
    <location>
        <begin position="136"/>
        <end position="194"/>
    </location>
</feature>
<feature type="region of interest" description="Disordered" evidence="1">
    <location>
        <begin position="216"/>
        <end position="240"/>
    </location>
</feature>
<accession>A0A484FJQ5</accession>
<dbReference type="AlphaFoldDB" id="A0A484FJQ5"/>
<feature type="region of interest" description="Disordered" evidence="1">
    <location>
        <begin position="81"/>
        <end position="112"/>
    </location>
</feature>
<reference evidence="3" key="1">
    <citation type="journal article" date="2013" name="New Phytol.">
        <title>Comparative genomic and transcriptomic analyses reveal the hemibiotrophic stage shift of Colletotrichum fungi.</title>
        <authorList>
            <person name="Gan P."/>
            <person name="Ikeda K."/>
            <person name="Irieda H."/>
            <person name="Narusaka M."/>
            <person name="O'Connell R.J."/>
            <person name="Narusaka Y."/>
            <person name="Takano Y."/>
            <person name="Kubo Y."/>
            <person name="Shirasu K."/>
        </authorList>
    </citation>
    <scope>NUCLEOTIDE SEQUENCE [LARGE SCALE GENOMIC DNA]</scope>
    <source>
        <strain evidence="3">104-T / ATCC 96160 / CBS 514.97 / LARS 414 / MAFF 240422</strain>
    </source>
</reference>
<dbReference type="OrthoDB" id="4845627at2759"/>
<evidence type="ECO:0000256" key="1">
    <source>
        <dbReference type="SAM" id="MobiDB-lite"/>
    </source>
</evidence>
<protein>
    <submittedName>
        <fullName evidence="2">Uncharacterized protein</fullName>
    </submittedName>
</protein>
<dbReference type="EMBL" id="AMCV02000026">
    <property type="protein sequence ID" value="TDZ17966.1"/>
    <property type="molecule type" value="Genomic_DNA"/>
</dbReference>
<comment type="caution">
    <text evidence="2">The sequence shown here is derived from an EMBL/GenBank/DDBJ whole genome shotgun (WGS) entry which is preliminary data.</text>
</comment>
<name>A0A484FJQ5_COLOR</name>
<gene>
    <name evidence="2" type="ORF">Cob_v009154</name>
</gene>
<feature type="compositionally biased region" description="Gly residues" evidence="1">
    <location>
        <begin position="180"/>
        <end position="189"/>
    </location>
</feature>
<sequence length="358" mass="39418">MDSLYWEVLPGAEDSKSSNEEDDSCSANVGVSCARCKNQQKLCRRCQQLQVKREDVAKKSAVEDASQPELAASLAAIHAASSGSDTQLPEVVLPPRDEQPLDTAPRGHHHHTAAAPVYAAVYTASPSRMSTYTSSTCAATTHTCAPRERTTRKGGGGPVAPRRLQQPRRPERRGQRSGRSGAGGSGGSVDGWEEADLEGGSYWAVEGARWEEQEVREAASPRKRFQQRQQTTVTLRRNRRKVVQRRERVDLMRNRMARSRPLVDPPPPRIHHDVLMLRALLGRGYMSERGHSRSVFRMAYLRGTGFALGPWCSSGCGGGDFSVCGFIWRECILNAVFGWLSGTLGIGREVVCDMDEVD</sequence>
<evidence type="ECO:0000313" key="2">
    <source>
        <dbReference type="EMBL" id="TDZ17966.1"/>
    </source>
</evidence>
<proteinExistence type="predicted"/>